<dbReference type="InterPro" id="IPR000914">
    <property type="entry name" value="SBP_5_dom"/>
</dbReference>
<feature type="signal peptide" evidence="5">
    <location>
        <begin position="1"/>
        <end position="30"/>
    </location>
</feature>
<dbReference type="PANTHER" id="PTHR30290:SF10">
    <property type="entry name" value="PERIPLASMIC OLIGOPEPTIDE-BINDING PROTEIN-RELATED"/>
    <property type="match status" value="1"/>
</dbReference>
<dbReference type="GO" id="GO:0043190">
    <property type="term" value="C:ATP-binding cassette (ABC) transporter complex"/>
    <property type="evidence" value="ECO:0007669"/>
    <property type="project" value="InterPro"/>
</dbReference>
<dbReference type="KEGG" id="pbro:HOP40_28280"/>
<dbReference type="Gene3D" id="3.10.105.10">
    <property type="entry name" value="Dipeptide-binding Protein, Domain 3"/>
    <property type="match status" value="1"/>
</dbReference>
<reference evidence="7 8" key="1">
    <citation type="submission" date="2020-05" db="EMBL/GenBank/DDBJ databases">
        <authorList>
            <person name="Mo P."/>
        </authorList>
    </citation>
    <scope>NUCLEOTIDE SEQUENCE [LARGE SCALE GENOMIC DNA]</scope>
    <source>
        <strain evidence="7 8">Gen01</strain>
    </source>
</reference>
<evidence type="ECO:0000256" key="4">
    <source>
        <dbReference type="ARBA" id="ARBA00022729"/>
    </source>
</evidence>
<dbReference type="InterPro" id="IPR039424">
    <property type="entry name" value="SBP_5"/>
</dbReference>
<name>A0A6M6JSG1_9PSEU</name>
<dbReference type="Proteomes" id="UP000505377">
    <property type="component" value="Chromosome"/>
</dbReference>
<dbReference type="GO" id="GO:0030313">
    <property type="term" value="C:cell envelope"/>
    <property type="evidence" value="ECO:0007669"/>
    <property type="project" value="UniProtKB-SubCell"/>
</dbReference>
<comment type="subcellular location">
    <subcellularLocation>
        <location evidence="1">Cell envelope</location>
    </subcellularLocation>
</comment>
<protein>
    <submittedName>
        <fullName evidence="7">Peptide ABC transporter substrate-binding protein</fullName>
    </submittedName>
</protein>
<dbReference type="PIRSF" id="PIRSF002741">
    <property type="entry name" value="MppA"/>
    <property type="match status" value="1"/>
</dbReference>
<dbReference type="Gene3D" id="3.40.190.10">
    <property type="entry name" value="Periplasmic binding protein-like II"/>
    <property type="match status" value="1"/>
</dbReference>
<evidence type="ECO:0000256" key="1">
    <source>
        <dbReference type="ARBA" id="ARBA00004196"/>
    </source>
</evidence>
<sequence>MGATPSRLARLAALAVAAVLLLAGCGGASAAGARDTTLRWGFALPTSWDPVTSSTGNDINTLALVYASLTQLDEQGNAGPGLAESWSYNGDGTAVTFTLRPGLTFSDGTPLDADAVRQSLLRGTTQQDSLLKDQLRTIADITVDDERTVTLLLAAPDYQVPNLLAGKTGAIVSPAAFTADAAALPTAPVGAGPFTMESFVPESRAVLVRNPGYWNADEILVERLELTAGTDPSSVVAAVQTGALDVATITGNQVAQAQAAGLEVEVIDSFGVSQVDVHSGLEPLTDRRVVDALKFAVDRQAIIDVTQGGIGDVAYQPFPAGYVAHDPGLDGVFAYDPDRARALLAEAGYAPGQLALTVTAPAATQDRAELVQQQLQAVGVTATINVVPPGSSTWQQEVYLGRRAQFALDGTVGRESPVQNLTVVYGAEGLMNTSKVATPEFLAALDTVRRTPLDAPEYPAVLQEAVRLGVLMSPSFSLATTPRIAVRSPRVSPLPHFLSQYRWEGVTVGERT</sequence>
<dbReference type="EMBL" id="CP053564">
    <property type="protein sequence ID" value="QJY49171.1"/>
    <property type="molecule type" value="Genomic_DNA"/>
</dbReference>
<dbReference type="InterPro" id="IPR030678">
    <property type="entry name" value="Peptide/Ni-bd"/>
</dbReference>
<dbReference type="PROSITE" id="PS51257">
    <property type="entry name" value="PROKAR_LIPOPROTEIN"/>
    <property type="match status" value="1"/>
</dbReference>
<dbReference type="PANTHER" id="PTHR30290">
    <property type="entry name" value="PERIPLASMIC BINDING COMPONENT OF ABC TRANSPORTER"/>
    <property type="match status" value="1"/>
</dbReference>
<dbReference type="Pfam" id="PF00496">
    <property type="entry name" value="SBP_bac_5"/>
    <property type="match status" value="1"/>
</dbReference>
<evidence type="ECO:0000256" key="2">
    <source>
        <dbReference type="ARBA" id="ARBA00005695"/>
    </source>
</evidence>
<keyword evidence="8" id="KW-1185">Reference proteome</keyword>
<evidence type="ECO:0000259" key="6">
    <source>
        <dbReference type="Pfam" id="PF00496"/>
    </source>
</evidence>
<dbReference type="GO" id="GO:0042597">
    <property type="term" value="C:periplasmic space"/>
    <property type="evidence" value="ECO:0007669"/>
    <property type="project" value="UniProtKB-ARBA"/>
</dbReference>
<evidence type="ECO:0000256" key="3">
    <source>
        <dbReference type="ARBA" id="ARBA00022448"/>
    </source>
</evidence>
<organism evidence="7 8">
    <name type="scientific">Pseudonocardia broussonetiae</name>
    <dbReference type="NCBI Taxonomy" id="2736640"/>
    <lineage>
        <taxon>Bacteria</taxon>
        <taxon>Bacillati</taxon>
        <taxon>Actinomycetota</taxon>
        <taxon>Actinomycetes</taxon>
        <taxon>Pseudonocardiales</taxon>
        <taxon>Pseudonocardiaceae</taxon>
        <taxon>Pseudonocardia</taxon>
    </lineage>
</organism>
<dbReference type="GO" id="GO:1904680">
    <property type="term" value="F:peptide transmembrane transporter activity"/>
    <property type="evidence" value="ECO:0007669"/>
    <property type="project" value="TreeGrafter"/>
</dbReference>
<keyword evidence="4 5" id="KW-0732">Signal</keyword>
<evidence type="ECO:0000313" key="8">
    <source>
        <dbReference type="Proteomes" id="UP000505377"/>
    </source>
</evidence>
<feature type="chain" id="PRO_5027109123" evidence="5">
    <location>
        <begin position="31"/>
        <end position="512"/>
    </location>
</feature>
<gene>
    <name evidence="7" type="ORF">HOP40_28280</name>
</gene>
<comment type="similarity">
    <text evidence="2">Belongs to the bacterial solute-binding protein 5 family.</text>
</comment>
<dbReference type="RefSeq" id="WP_172164320.1">
    <property type="nucleotide sequence ID" value="NZ_CP053564.1"/>
</dbReference>
<dbReference type="SUPFAM" id="SSF53850">
    <property type="entry name" value="Periplasmic binding protein-like II"/>
    <property type="match status" value="1"/>
</dbReference>
<evidence type="ECO:0000256" key="5">
    <source>
        <dbReference type="SAM" id="SignalP"/>
    </source>
</evidence>
<accession>A0A6M6JSG1</accession>
<evidence type="ECO:0000313" key="7">
    <source>
        <dbReference type="EMBL" id="QJY49171.1"/>
    </source>
</evidence>
<keyword evidence="3" id="KW-0813">Transport</keyword>
<proteinExistence type="inferred from homology"/>
<dbReference type="GO" id="GO:0015833">
    <property type="term" value="P:peptide transport"/>
    <property type="evidence" value="ECO:0007669"/>
    <property type="project" value="TreeGrafter"/>
</dbReference>
<feature type="domain" description="Solute-binding protein family 5" evidence="6">
    <location>
        <begin position="80"/>
        <end position="413"/>
    </location>
</feature>
<dbReference type="AlphaFoldDB" id="A0A6M6JSG1"/>